<comment type="similarity">
    <text evidence="3">Belongs to the peptidase C56 family. HSP31-like subfamily.</text>
</comment>
<evidence type="ECO:0000259" key="4">
    <source>
        <dbReference type="Pfam" id="PF01965"/>
    </source>
</evidence>
<name>A0A7Z0DAE4_9ACTN</name>
<evidence type="ECO:0000256" key="3">
    <source>
        <dbReference type="ARBA" id="ARBA00038493"/>
    </source>
</evidence>
<dbReference type="PANTHER" id="PTHR48094:SF11">
    <property type="entry name" value="GLUTATHIONE-INDEPENDENT GLYOXALASE HSP31-RELATED"/>
    <property type="match status" value="1"/>
</dbReference>
<dbReference type="GO" id="GO:0019172">
    <property type="term" value="F:glyoxalase III activity"/>
    <property type="evidence" value="ECO:0007669"/>
    <property type="project" value="TreeGrafter"/>
</dbReference>
<dbReference type="Pfam" id="PF01965">
    <property type="entry name" value="DJ-1_PfpI"/>
    <property type="match status" value="1"/>
</dbReference>
<organism evidence="5 6">
    <name type="scientific">Naumannella cuiyingiana</name>
    <dbReference type="NCBI Taxonomy" id="1347891"/>
    <lineage>
        <taxon>Bacteria</taxon>
        <taxon>Bacillati</taxon>
        <taxon>Actinomycetota</taxon>
        <taxon>Actinomycetes</taxon>
        <taxon>Propionibacteriales</taxon>
        <taxon>Propionibacteriaceae</taxon>
        <taxon>Naumannella</taxon>
    </lineage>
</organism>
<accession>A0A7Z0DAE4</accession>
<dbReference type="InterPro" id="IPR050325">
    <property type="entry name" value="Prot/Nucl_acid_deglycase"/>
</dbReference>
<evidence type="ECO:0000313" key="6">
    <source>
        <dbReference type="Proteomes" id="UP000527616"/>
    </source>
</evidence>
<dbReference type="GO" id="GO:0006508">
    <property type="term" value="P:proteolysis"/>
    <property type="evidence" value="ECO:0007669"/>
    <property type="project" value="UniProtKB-KW"/>
</dbReference>
<dbReference type="GO" id="GO:0008233">
    <property type="term" value="F:peptidase activity"/>
    <property type="evidence" value="ECO:0007669"/>
    <property type="project" value="UniProtKB-KW"/>
</dbReference>
<keyword evidence="6" id="KW-1185">Reference proteome</keyword>
<dbReference type="SUPFAM" id="SSF52317">
    <property type="entry name" value="Class I glutamine amidotransferase-like"/>
    <property type="match status" value="1"/>
</dbReference>
<dbReference type="RefSeq" id="WP_179445688.1">
    <property type="nucleotide sequence ID" value="NZ_JACBZS010000001.1"/>
</dbReference>
<proteinExistence type="inferred from homology"/>
<gene>
    <name evidence="5" type="ORF">GGQ54_002484</name>
</gene>
<dbReference type="EMBL" id="JACBZS010000001">
    <property type="protein sequence ID" value="NYI71924.1"/>
    <property type="molecule type" value="Genomic_DNA"/>
</dbReference>
<keyword evidence="2" id="KW-0456">Lyase</keyword>
<evidence type="ECO:0000256" key="1">
    <source>
        <dbReference type="ARBA" id="ARBA00023016"/>
    </source>
</evidence>
<sequence>MAKILIIVTSAGEYAKAGYRTGLWLGELSHFTDVVEQAGHETTIASIAGGRVPIDPESLAHDVLADGGTAERYADREYMDRLEDTVAVSEVSADDYDAIYLTGGHGVMFDFDDESLAKLISDFDARGKIVSAVCHGPAGLLQARRADGEYVISGRDVTGFSWPEEESAQRADVVPYRLEDELADRGARYSKADDQFVEHVVTDKTLITGQNPQSAHGVARAVVDALA</sequence>
<dbReference type="PANTHER" id="PTHR48094">
    <property type="entry name" value="PROTEIN/NUCLEIC ACID DEGLYCASE DJ-1-RELATED"/>
    <property type="match status" value="1"/>
</dbReference>
<dbReference type="CDD" id="cd03141">
    <property type="entry name" value="GATase1_Hsp31_like"/>
    <property type="match status" value="1"/>
</dbReference>
<keyword evidence="1" id="KW-0346">Stress response</keyword>
<reference evidence="5 6" key="1">
    <citation type="submission" date="2020-07" db="EMBL/GenBank/DDBJ databases">
        <title>Sequencing the genomes of 1000 actinobacteria strains.</title>
        <authorList>
            <person name="Klenk H.-P."/>
        </authorList>
    </citation>
    <scope>NUCLEOTIDE SEQUENCE [LARGE SCALE GENOMIC DNA]</scope>
    <source>
        <strain evidence="5 6">DSM 103164</strain>
    </source>
</reference>
<dbReference type="GO" id="GO:0019243">
    <property type="term" value="P:methylglyoxal catabolic process to D-lactate via S-lactoyl-glutathione"/>
    <property type="evidence" value="ECO:0007669"/>
    <property type="project" value="TreeGrafter"/>
</dbReference>
<dbReference type="GO" id="GO:0005737">
    <property type="term" value="C:cytoplasm"/>
    <property type="evidence" value="ECO:0007669"/>
    <property type="project" value="TreeGrafter"/>
</dbReference>
<evidence type="ECO:0000313" key="5">
    <source>
        <dbReference type="EMBL" id="NYI71924.1"/>
    </source>
</evidence>
<keyword evidence="5" id="KW-0378">Hydrolase</keyword>
<dbReference type="InterPro" id="IPR002818">
    <property type="entry name" value="DJ-1/PfpI"/>
</dbReference>
<dbReference type="InterPro" id="IPR029062">
    <property type="entry name" value="Class_I_gatase-like"/>
</dbReference>
<dbReference type="AlphaFoldDB" id="A0A7Z0DAE4"/>
<protein>
    <submittedName>
        <fullName evidence="5">Putative intracellular protease/amidase</fullName>
    </submittedName>
</protein>
<keyword evidence="5" id="KW-0645">Protease</keyword>
<dbReference type="Gene3D" id="3.40.50.880">
    <property type="match status" value="1"/>
</dbReference>
<evidence type="ECO:0000256" key="2">
    <source>
        <dbReference type="ARBA" id="ARBA00023239"/>
    </source>
</evidence>
<comment type="caution">
    <text evidence="5">The sequence shown here is derived from an EMBL/GenBank/DDBJ whole genome shotgun (WGS) entry which is preliminary data.</text>
</comment>
<dbReference type="Proteomes" id="UP000527616">
    <property type="component" value="Unassembled WGS sequence"/>
</dbReference>
<feature type="domain" description="DJ-1/PfpI" evidence="4">
    <location>
        <begin position="27"/>
        <end position="224"/>
    </location>
</feature>